<reference evidence="1 2" key="1">
    <citation type="submission" date="2024-03" db="EMBL/GenBank/DDBJ databases">
        <title>Adaptation during the transition from Ophiocordyceps entomopathogen to insect associate is accompanied by gene loss and intensified selection.</title>
        <authorList>
            <person name="Ward C.M."/>
            <person name="Onetto C.A."/>
            <person name="Borneman A.R."/>
        </authorList>
    </citation>
    <scope>NUCLEOTIDE SEQUENCE [LARGE SCALE GENOMIC DNA]</scope>
    <source>
        <strain evidence="1">AWRI1</strain>
        <tissue evidence="1">Single Adult Female</tissue>
    </source>
</reference>
<name>A0AAN9T690_9HEMI</name>
<evidence type="ECO:0000313" key="1">
    <source>
        <dbReference type="EMBL" id="KAK7575593.1"/>
    </source>
</evidence>
<dbReference type="AlphaFoldDB" id="A0AAN9T690"/>
<gene>
    <name evidence="1" type="ORF">V9T40_011879</name>
</gene>
<proteinExistence type="predicted"/>
<dbReference type="EMBL" id="JBBCAQ010000036">
    <property type="protein sequence ID" value="KAK7575593.1"/>
    <property type="molecule type" value="Genomic_DNA"/>
</dbReference>
<dbReference type="Proteomes" id="UP001367676">
    <property type="component" value="Unassembled WGS sequence"/>
</dbReference>
<comment type="caution">
    <text evidence="1">The sequence shown here is derived from an EMBL/GenBank/DDBJ whole genome shotgun (WGS) entry which is preliminary data.</text>
</comment>
<keyword evidence="2" id="KW-1185">Reference proteome</keyword>
<accession>A0AAN9T690</accession>
<sequence length="160" mass="17976">MRCSHLGVQTDQISDSPRVTFKLQHLTHIPETTCLRPHVVVSSFFPQSTEFFSILLSRLEEGVGDDDVDIDVKLREKQKRNVVRIVDDALIPSAGRRHVLLTAFPESFLEATRLLEADLTLRLKSENTESGPAFFLGNTNNFNSFHILPDPHIGGPERGD</sequence>
<organism evidence="1 2">
    <name type="scientific">Parthenolecanium corni</name>
    <dbReference type="NCBI Taxonomy" id="536013"/>
    <lineage>
        <taxon>Eukaryota</taxon>
        <taxon>Metazoa</taxon>
        <taxon>Ecdysozoa</taxon>
        <taxon>Arthropoda</taxon>
        <taxon>Hexapoda</taxon>
        <taxon>Insecta</taxon>
        <taxon>Pterygota</taxon>
        <taxon>Neoptera</taxon>
        <taxon>Paraneoptera</taxon>
        <taxon>Hemiptera</taxon>
        <taxon>Sternorrhyncha</taxon>
        <taxon>Coccoidea</taxon>
        <taxon>Coccidae</taxon>
        <taxon>Parthenolecanium</taxon>
    </lineage>
</organism>
<protein>
    <submittedName>
        <fullName evidence="1">Uncharacterized protein</fullName>
    </submittedName>
</protein>
<evidence type="ECO:0000313" key="2">
    <source>
        <dbReference type="Proteomes" id="UP001367676"/>
    </source>
</evidence>